<evidence type="ECO:0008006" key="5">
    <source>
        <dbReference type="Google" id="ProtNLM"/>
    </source>
</evidence>
<dbReference type="Gene3D" id="1.10.4080.10">
    <property type="entry name" value="ADP-ribosylation/Crystallin J1"/>
    <property type="match status" value="1"/>
</dbReference>
<dbReference type="EMBL" id="GL385399">
    <property type="protein sequence ID" value="EJT72165.1"/>
    <property type="molecule type" value="Genomic_DNA"/>
</dbReference>
<reference evidence="2" key="3">
    <citation type="submission" date="2010-09" db="EMBL/GenBank/DDBJ databases">
        <title>Annotation of Gaeumannomyces graminis var. tritici R3-111a-1.</title>
        <authorList>
            <consortium name="The Broad Institute Genome Sequencing Platform"/>
            <person name="Ma L.-J."/>
            <person name="Dead R."/>
            <person name="Young S.K."/>
            <person name="Zeng Q."/>
            <person name="Gargeya S."/>
            <person name="Fitzgerald M."/>
            <person name="Haas B."/>
            <person name="Abouelleil A."/>
            <person name="Alvarado L."/>
            <person name="Arachchi H.M."/>
            <person name="Berlin A."/>
            <person name="Brown A."/>
            <person name="Chapman S.B."/>
            <person name="Chen Z."/>
            <person name="Dunbar C."/>
            <person name="Freedman E."/>
            <person name="Gearin G."/>
            <person name="Gellesch M."/>
            <person name="Goldberg J."/>
            <person name="Griggs A."/>
            <person name="Gujja S."/>
            <person name="Heiman D."/>
            <person name="Howarth C."/>
            <person name="Larson L."/>
            <person name="Lui A."/>
            <person name="MacDonald P.J.P."/>
            <person name="Mehta T."/>
            <person name="Montmayeur A."/>
            <person name="Murphy C."/>
            <person name="Neiman D."/>
            <person name="Pearson M."/>
            <person name="Priest M."/>
            <person name="Roberts A."/>
            <person name="Saif S."/>
            <person name="Shea T."/>
            <person name="Shenoy N."/>
            <person name="Sisk P."/>
            <person name="Stolte C."/>
            <person name="Sykes S."/>
            <person name="Yandava C."/>
            <person name="Wortman J."/>
            <person name="Nusbaum C."/>
            <person name="Birren B."/>
        </authorList>
    </citation>
    <scope>NUCLEOTIDE SEQUENCE</scope>
    <source>
        <strain evidence="2">R3-111a-1</strain>
    </source>
</reference>
<feature type="binding site" evidence="1">
    <location>
        <position position="313"/>
    </location>
    <ligand>
        <name>Mg(2+)</name>
        <dbReference type="ChEBI" id="CHEBI:18420"/>
        <label>1</label>
    </ligand>
</feature>
<reference evidence="2" key="2">
    <citation type="submission" date="2010-07" db="EMBL/GenBank/DDBJ databases">
        <authorList>
            <consortium name="The Broad Institute Genome Sequencing Platform"/>
            <consortium name="Broad Institute Genome Sequencing Center for Infectious Disease"/>
            <person name="Ma L.-J."/>
            <person name="Dead R."/>
            <person name="Young S."/>
            <person name="Zeng Q."/>
            <person name="Koehrsen M."/>
            <person name="Alvarado L."/>
            <person name="Berlin A."/>
            <person name="Chapman S.B."/>
            <person name="Chen Z."/>
            <person name="Freedman E."/>
            <person name="Gellesch M."/>
            <person name="Goldberg J."/>
            <person name="Griggs A."/>
            <person name="Gujja S."/>
            <person name="Heilman E.R."/>
            <person name="Heiman D."/>
            <person name="Hepburn T."/>
            <person name="Howarth C."/>
            <person name="Jen D."/>
            <person name="Larson L."/>
            <person name="Mehta T."/>
            <person name="Neiman D."/>
            <person name="Pearson M."/>
            <person name="Roberts A."/>
            <person name="Saif S."/>
            <person name="Shea T."/>
            <person name="Shenoy N."/>
            <person name="Sisk P."/>
            <person name="Stolte C."/>
            <person name="Sykes S."/>
            <person name="Walk T."/>
            <person name="White J."/>
            <person name="Yandava C."/>
            <person name="Haas B."/>
            <person name="Nusbaum C."/>
            <person name="Birren B."/>
        </authorList>
    </citation>
    <scope>NUCLEOTIDE SEQUENCE</scope>
    <source>
        <strain evidence="2">R3-111a-1</strain>
    </source>
</reference>
<dbReference type="EnsemblFungi" id="EJT72165">
    <property type="protein sequence ID" value="EJT72165"/>
    <property type="gene ID" value="GGTG_09032"/>
</dbReference>
<dbReference type="InterPro" id="IPR005502">
    <property type="entry name" value="Ribosyl_crysJ1"/>
</dbReference>
<dbReference type="Pfam" id="PF03747">
    <property type="entry name" value="ADP_ribosyl_GH"/>
    <property type="match status" value="1"/>
</dbReference>
<keyword evidence="1" id="KW-0460">Magnesium</keyword>
<keyword evidence="1" id="KW-0479">Metal-binding</keyword>
<proteinExistence type="predicted"/>
<evidence type="ECO:0000313" key="3">
    <source>
        <dbReference type="EnsemblFungi" id="EJT72165"/>
    </source>
</evidence>
<evidence type="ECO:0000256" key="1">
    <source>
        <dbReference type="PIRSR" id="PIRSR605502-1"/>
    </source>
</evidence>
<dbReference type="GO" id="GO:0046872">
    <property type="term" value="F:metal ion binding"/>
    <property type="evidence" value="ECO:0007669"/>
    <property type="project" value="UniProtKB-KW"/>
</dbReference>
<dbReference type="HOGENOM" id="CLU_388180_0_0_1"/>
<dbReference type="Gene3D" id="2.60.120.560">
    <property type="entry name" value="Exo-inulinase, domain 1"/>
    <property type="match status" value="1"/>
</dbReference>
<accession>J3P691</accession>
<dbReference type="InterPro" id="IPR036705">
    <property type="entry name" value="Ribosyl_crysJ1_sf"/>
</dbReference>
<reference evidence="4" key="1">
    <citation type="submission" date="2010-07" db="EMBL/GenBank/DDBJ databases">
        <title>The genome sequence of Gaeumannomyces graminis var. tritici strain R3-111a-1.</title>
        <authorList>
            <consortium name="The Broad Institute Genome Sequencing Platform"/>
            <person name="Ma L.-J."/>
            <person name="Dead R."/>
            <person name="Young S."/>
            <person name="Zeng Q."/>
            <person name="Koehrsen M."/>
            <person name="Alvarado L."/>
            <person name="Berlin A."/>
            <person name="Chapman S.B."/>
            <person name="Chen Z."/>
            <person name="Freedman E."/>
            <person name="Gellesch M."/>
            <person name="Goldberg J."/>
            <person name="Griggs A."/>
            <person name="Gujja S."/>
            <person name="Heilman E.R."/>
            <person name="Heiman D."/>
            <person name="Hepburn T."/>
            <person name="Howarth C."/>
            <person name="Jen D."/>
            <person name="Larson L."/>
            <person name="Mehta T."/>
            <person name="Neiman D."/>
            <person name="Pearson M."/>
            <person name="Roberts A."/>
            <person name="Saif S."/>
            <person name="Shea T."/>
            <person name="Shenoy N."/>
            <person name="Sisk P."/>
            <person name="Stolte C."/>
            <person name="Sykes S."/>
            <person name="Walk T."/>
            <person name="White J."/>
            <person name="Yandava C."/>
            <person name="Haas B."/>
            <person name="Nusbaum C."/>
            <person name="Birren B."/>
        </authorList>
    </citation>
    <scope>NUCLEOTIDE SEQUENCE [LARGE SCALE GENOMIC DNA]</scope>
    <source>
        <strain evidence="4">R3-111a-1</strain>
    </source>
</reference>
<reference evidence="3" key="4">
    <citation type="journal article" date="2015" name="G3 (Bethesda)">
        <title>Genome sequences of three phytopathogenic species of the Magnaporthaceae family of fungi.</title>
        <authorList>
            <person name="Okagaki L.H."/>
            <person name="Nunes C.C."/>
            <person name="Sailsbery J."/>
            <person name="Clay B."/>
            <person name="Brown D."/>
            <person name="John T."/>
            <person name="Oh Y."/>
            <person name="Young N."/>
            <person name="Fitzgerald M."/>
            <person name="Haas B.J."/>
            <person name="Zeng Q."/>
            <person name="Young S."/>
            <person name="Adiconis X."/>
            <person name="Fan L."/>
            <person name="Levin J.Z."/>
            <person name="Mitchell T.K."/>
            <person name="Okubara P.A."/>
            <person name="Farman M.L."/>
            <person name="Kohn L.M."/>
            <person name="Birren B."/>
            <person name="Ma L.-J."/>
            <person name="Dean R.A."/>
        </authorList>
    </citation>
    <scope>NUCLEOTIDE SEQUENCE</scope>
    <source>
        <strain evidence="3">R3-111a-1</strain>
    </source>
</reference>
<dbReference type="SUPFAM" id="SSF101478">
    <property type="entry name" value="ADP-ribosylglycohydrolase"/>
    <property type="match status" value="1"/>
</dbReference>
<name>J3P691_GAET3</name>
<feature type="binding site" evidence="1">
    <location>
        <position position="311"/>
    </location>
    <ligand>
        <name>Mg(2+)</name>
        <dbReference type="ChEBI" id="CHEBI:18420"/>
        <label>1</label>
    </ligand>
</feature>
<dbReference type="OrthoDB" id="44736at2759"/>
<sequence>MQQRSKIRDASAATAKHQLPAMSDALPADYLHRIYAGVLGKLIGVYLGRPFENWTYAQIRDRLGPIHHYVHARLGLPLVVIDDDVSGTFAFVRALDEHAVSTSTPLTPAHVGATWLNHVIEKRSVFWWGGNGISTEHTAFLNLRRGLAPPRSGSASVNGRTVAEQIGAQIFIDGWALASPGNPAQAARLAAAAASVSHDGAAVHAAVLWAAMEAEAFVSRDVDHLLDTGLSFIPEDSPIARLVADVRIWNAELGPDAWEVTRRRIEKRYGYNKHAGICHVVPNHAVMVLALLAGGHDFSRAMHIVNTCGWDTDCNSGNVGCLVAVMHGLEGLDQHGDSLDWRGPLADRALISSADAGYSINNAARLAYDIANQARRLAGVEGNLKPPKGGAQFHFSLPGSVQGFMTGVSMPGSLAKVGHGQIDGVGALKIDVELGESGVDVFTDTFTPLEVLTVDRNYEMMASPLIYPGQRLKVVVGVGARGSGYVLVKLRVKAYDFNDTLFTTDSGGALIFELGAQEPGTILEWTVPEFLANKPIQQVGIAIVPLCGTTDSDAATPCRGTIWLHSLGWDIAAPRMELRRPSRDLATGSFDMWERAWVGSMDKVHKSLGRPFFMAHDSGEGLLYQGTRDWTDYTAAIDNFSIGLAAGPMGVAIRVQGMNRYYALVLRGSEPKPDGDASSVSREVAIIKARDAERTVLAMQRFDWELDAAYNLSISAVGSRMVGSVSRDGNADRVVLIEAVDEAPWRDTNYGCEFRGGGAGFVVTGGAVSADCLRITPAARQDAHQ</sequence>
<keyword evidence="4" id="KW-1185">Reference proteome</keyword>
<dbReference type="RefSeq" id="XP_009225139.1">
    <property type="nucleotide sequence ID" value="XM_009226875.1"/>
</dbReference>
<dbReference type="AlphaFoldDB" id="J3P691"/>
<dbReference type="eggNOG" id="ENOG502SHFY">
    <property type="taxonomic scope" value="Eukaryota"/>
</dbReference>
<evidence type="ECO:0000313" key="2">
    <source>
        <dbReference type="EMBL" id="EJT72165.1"/>
    </source>
</evidence>
<protein>
    <recommendedName>
        <fullName evidence="5">ADP-ribosylglycohydrolase</fullName>
    </recommendedName>
</protein>
<reference evidence="3" key="5">
    <citation type="submission" date="2018-04" db="UniProtKB">
        <authorList>
            <consortium name="EnsemblFungi"/>
        </authorList>
    </citation>
    <scope>IDENTIFICATION</scope>
    <source>
        <strain evidence="3">R3-111a-1</strain>
    </source>
</reference>
<evidence type="ECO:0000313" key="4">
    <source>
        <dbReference type="Proteomes" id="UP000006039"/>
    </source>
</evidence>
<gene>
    <name evidence="3" type="primary">20349490</name>
    <name evidence="2" type="ORF">GGTG_09032</name>
</gene>
<dbReference type="STRING" id="644352.J3P691"/>
<comment type="cofactor">
    <cofactor evidence="1">
        <name>Mg(2+)</name>
        <dbReference type="ChEBI" id="CHEBI:18420"/>
    </cofactor>
    <text evidence="1">Binds 2 magnesium ions per subunit.</text>
</comment>
<feature type="binding site" evidence="1">
    <location>
        <position position="83"/>
    </location>
    <ligand>
        <name>Mg(2+)</name>
        <dbReference type="ChEBI" id="CHEBI:18420"/>
        <label>1</label>
    </ligand>
</feature>
<feature type="binding site" evidence="1">
    <location>
        <position position="84"/>
    </location>
    <ligand>
        <name>Mg(2+)</name>
        <dbReference type="ChEBI" id="CHEBI:18420"/>
        <label>1</label>
    </ligand>
</feature>
<dbReference type="Proteomes" id="UP000006039">
    <property type="component" value="Unassembled WGS sequence"/>
</dbReference>
<dbReference type="GeneID" id="20349490"/>
<organism evidence="2">
    <name type="scientific">Gaeumannomyces tritici (strain R3-111a-1)</name>
    <name type="common">Wheat and barley take-all root rot fungus</name>
    <name type="synonym">Gaeumannomyces graminis var. tritici</name>
    <dbReference type="NCBI Taxonomy" id="644352"/>
    <lineage>
        <taxon>Eukaryota</taxon>
        <taxon>Fungi</taxon>
        <taxon>Dikarya</taxon>
        <taxon>Ascomycota</taxon>
        <taxon>Pezizomycotina</taxon>
        <taxon>Sordariomycetes</taxon>
        <taxon>Sordariomycetidae</taxon>
        <taxon>Magnaporthales</taxon>
        <taxon>Magnaporthaceae</taxon>
        <taxon>Gaeumannomyces</taxon>
    </lineage>
</organism>
<dbReference type="VEuPathDB" id="FungiDB:GGTG_09032"/>